<accession>A0A1T5GEJ3</accession>
<keyword evidence="1" id="KW-0472">Membrane</keyword>
<reference evidence="3" key="1">
    <citation type="submission" date="2017-02" db="EMBL/GenBank/DDBJ databases">
        <authorList>
            <person name="Varghese N."/>
            <person name="Submissions S."/>
        </authorList>
    </citation>
    <scope>NUCLEOTIDE SEQUENCE [LARGE SCALE GENOMIC DNA]</scope>
    <source>
        <strain evidence="3">UM2</strain>
    </source>
</reference>
<evidence type="ECO:0000313" key="2">
    <source>
        <dbReference type="EMBL" id="SKC06838.1"/>
    </source>
</evidence>
<name>A0A1T5GEJ3_9SPHN</name>
<dbReference type="Pfam" id="PF14248">
    <property type="entry name" value="DUF4345"/>
    <property type="match status" value="1"/>
</dbReference>
<dbReference type="OrthoDB" id="7619515at2"/>
<keyword evidence="3" id="KW-1185">Reference proteome</keyword>
<dbReference type="RefSeq" id="WP_079650511.1">
    <property type="nucleotide sequence ID" value="NZ_FUYM01000014.1"/>
</dbReference>
<organism evidence="2 3">
    <name type="scientific">Rhizorhabdus histidinilytica</name>
    <dbReference type="NCBI Taxonomy" id="439228"/>
    <lineage>
        <taxon>Bacteria</taxon>
        <taxon>Pseudomonadati</taxon>
        <taxon>Pseudomonadota</taxon>
        <taxon>Alphaproteobacteria</taxon>
        <taxon>Sphingomonadales</taxon>
        <taxon>Sphingomonadaceae</taxon>
        <taxon>Rhizorhabdus</taxon>
    </lineage>
</organism>
<proteinExistence type="predicted"/>
<protein>
    <recommendedName>
        <fullName evidence="4">DUF4345 domain-containing protein</fullName>
    </recommendedName>
</protein>
<keyword evidence="1" id="KW-1133">Transmembrane helix</keyword>
<dbReference type="Proteomes" id="UP000189818">
    <property type="component" value="Unassembled WGS sequence"/>
</dbReference>
<feature type="transmembrane region" description="Helical" evidence="1">
    <location>
        <begin position="47"/>
        <end position="65"/>
    </location>
</feature>
<gene>
    <name evidence="2" type="ORF">SAMN06295920_11425</name>
</gene>
<feature type="transmembrane region" description="Helical" evidence="1">
    <location>
        <begin position="102"/>
        <end position="120"/>
    </location>
</feature>
<sequence length="148" mass="15801">MISERRLLQGVVAVACLVPVLTGIDGVLRGAAMLRPGAVPADLDSHFRYLSGIFLMLGVAFAWTIPAIERQGPRFRLLGAMVVTGGLARLLSWAAIGAPSLPHRLGLAMELVVVPLLMLWQARVAKRAAGIDQPGNEKSCRDLSPDNP</sequence>
<dbReference type="InterPro" id="IPR025597">
    <property type="entry name" value="DUF4345"/>
</dbReference>
<keyword evidence="1" id="KW-0812">Transmembrane</keyword>
<dbReference type="STRING" id="439228.SAMN06295920_11425"/>
<dbReference type="EMBL" id="FUYM01000014">
    <property type="protein sequence ID" value="SKC06838.1"/>
    <property type="molecule type" value="Genomic_DNA"/>
</dbReference>
<dbReference type="AlphaFoldDB" id="A0A1T5GEJ3"/>
<evidence type="ECO:0000256" key="1">
    <source>
        <dbReference type="SAM" id="Phobius"/>
    </source>
</evidence>
<evidence type="ECO:0000313" key="3">
    <source>
        <dbReference type="Proteomes" id="UP000189818"/>
    </source>
</evidence>
<feature type="transmembrane region" description="Helical" evidence="1">
    <location>
        <begin position="77"/>
        <end position="96"/>
    </location>
</feature>
<evidence type="ECO:0008006" key="4">
    <source>
        <dbReference type="Google" id="ProtNLM"/>
    </source>
</evidence>